<protein>
    <submittedName>
        <fullName evidence="2">WcaG Nucleoside-diphosphate-sugar epimerases</fullName>
    </submittedName>
</protein>
<gene>
    <name evidence="2" type="ORF">UFOVP112_211</name>
</gene>
<organism evidence="2">
    <name type="scientific">uncultured Caudovirales phage</name>
    <dbReference type="NCBI Taxonomy" id="2100421"/>
    <lineage>
        <taxon>Viruses</taxon>
        <taxon>Duplodnaviria</taxon>
        <taxon>Heunggongvirae</taxon>
        <taxon>Uroviricota</taxon>
        <taxon>Caudoviricetes</taxon>
        <taxon>Peduoviridae</taxon>
        <taxon>Maltschvirus</taxon>
        <taxon>Maltschvirus maltsch</taxon>
    </lineage>
</organism>
<dbReference type="InterPro" id="IPR036291">
    <property type="entry name" value="NAD(P)-bd_dom_sf"/>
</dbReference>
<dbReference type="SUPFAM" id="SSF51735">
    <property type="entry name" value="NAD(P)-binding Rossmann-fold domains"/>
    <property type="match status" value="1"/>
</dbReference>
<evidence type="ECO:0000259" key="1">
    <source>
        <dbReference type="Pfam" id="PF01370"/>
    </source>
</evidence>
<dbReference type="Gene3D" id="3.40.50.720">
    <property type="entry name" value="NAD(P)-binding Rossmann-like Domain"/>
    <property type="match status" value="1"/>
</dbReference>
<reference evidence="2" key="1">
    <citation type="submission" date="2020-04" db="EMBL/GenBank/DDBJ databases">
        <authorList>
            <person name="Chiriac C."/>
            <person name="Salcher M."/>
            <person name="Ghai R."/>
            <person name="Kavagutti S V."/>
        </authorList>
    </citation>
    <scope>NUCLEOTIDE SEQUENCE</scope>
</reference>
<accession>A0A6J5L6Y5</accession>
<sequence length="268" mass="30726">MESKVLLLGGSGLVGSFLKGALCEEYELYAPTSSELNLLDPDSVKYFFRNNYFDVVVNCAANTNSQMTPFDDQAFKDNIAMFNNVWVESDHYGRLINFGSGGEFDRSQNIFNAKEETLFLSAPQDHYGMSKNAISRVIFESDNCYTLRLFGVFGPNEPEYRLLKKVLSGGPVVLEDKYFDYYYVEDILPVVRYYIDSKKPKFKDLNVVYPTKTLLSYFVKQFCQMHKLDGKNVKIAPTRGLNYTGSSVRIEELKLKLLGYEQGLERYK</sequence>
<dbReference type="InterPro" id="IPR001509">
    <property type="entry name" value="Epimerase_deHydtase"/>
</dbReference>
<feature type="domain" description="NAD-dependent epimerase/dehydratase" evidence="1">
    <location>
        <begin position="5"/>
        <end position="206"/>
    </location>
</feature>
<proteinExistence type="predicted"/>
<dbReference type="EMBL" id="LR796233">
    <property type="protein sequence ID" value="CAB4129113.1"/>
    <property type="molecule type" value="Genomic_DNA"/>
</dbReference>
<evidence type="ECO:0000313" key="2">
    <source>
        <dbReference type="EMBL" id="CAB4129113.1"/>
    </source>
</evidence>
<dbReference type="Pfam" id="PF01370">
    <property type="entry name" value="Epimerase"/>
    <property type="match status" value="1"/>
</dbReference>
<name>A0A6J5L6Y5_9CAUD</name>